<keyword evidence="9 14" id="KW-0406">Ion transport</keyword>
<keyword evidence="8 14" id="KW-1133">Transmembrane helix</keyword>
<dbReference type="PROSITE" id="PS51013">
    <property type="entry name" value="PANNEXIN"/>
    <property type="match status" value="1"/>
</dbReference>
<dbReference type="EMBL" id="JAIFRP010000096">
    <property type="protein sequence ID" value="KAK2579208.1"/>
    <property type="molecule type" value="Genomic_DNA"/>
</dbReference>
<protein>
    <recommendedName>
        <fullName evidence="14">Innexin</fullName>
    </recommendedName>
</protein>
<evidence type="ECO:0000256" key="1">
    <source>
        <dbReference type="ARBA" id="ARBA00004610"/>
    </source>
</evidence>
<keyword evidence="10 14" id="KW-0472">Membrane</keyword>
<feature type="domain" description="CUB" evidence="16">
    <location>
        <begin position="341"/>
        <end position="479"/>
    </location>
</feature>
<keyword evidence="3 14" id="KW-0813">Transport</keyword>
<evidence type="ECO:0000313" key="18">
    <source>
        <dbReference type="Proteomes" id="UP001258017"/>
    </source>
</evidence>
<keyword evidence="11" id="KW-1015">Disulfide bond</keyword>
<comment type="similarity">
    <text evidence="14">Belongs to the pannexin family.</text>
</comment>
<dbReference type="FunFam" id="2.60.120.290:FF:000055">
    <property type="entry name" value="Dorsal-ventral patterning protein tolloid"/>
    <property type="match status" value="1"/>
</dbReference>
<evidence type="ECO:0000256" key="9">
    <source>
        <dbReference type="ARBA" id="ARBA00023065"/>
    </source>
</evidence>
<proteinExistence type="inferred from homology"/>
<dbReference type="CDD" id="cd00041">
    <property type="entry name" value="CUB"/>
    <property type="match status" value="2"/>
</dbReference>
<evidence type="ECO:0000256" key="5">
    <source>
        <dbReference type="ARBA" id="ARBA00022692"/>
    </source>
</evidence>
<feature type="transmembrane region" description="Helical" evidence="14">
    <location>
        <begin position="941"/>
        <end position="962"/>
    </location>
</feature>
<evidence type="ECO:0000256" key="2">
    <source>
        <dbReference type="ARBA" id="ARBA00004651"/>
    </source>
</evidence>
<name>A0AAD9RGG6_9HYME</name>
<evidence type="ECO:0000256" key="8">
    <source>
        <dbReference type="ARBA" id="ARBA00022989"/>
    </source>
</evidence>
<dbReference type="PROSITE" id="PS01180">
    <property type="entry name" value="CUB"/>
    <property type="match status" value="4"/>
</dbReference>
<comment type="caution">
    <text evidence="17">The sequence shown here is derived from an EMBL/GenBank/DDBJ whole genome shotgun (WGS) entry which is preliminary data.</text>
</comment>
<evidence type="ECO:0000256" key="10">
    <source>
        <dbReference type="ARBA" id="ARBA00023136"/>
    </source>
</evidence>
<keyword evidence="18" id="KW-1185">Reference proteome</keyword>
<evidence type="ECO:0000256" key="7">
    <source>
        <dbReference type="ARBA" id="ARBA00022949"/>
    </source>
</evidence>
<keyword evidence="5 14" id="KW-0812">Transmembrane</keyword>
<keyword evidence="4" id="KW-1003">Cell membrane</keyword>
<dbReference type="Proteomes" id="UP001258017">
    <property type="component" value="Unassembled WGS sequence"/>
</dbReference>
<evidence type="ECO:0000256" key="6">
    <source>
        <dbReference type="ARBA" id="ARBA00022868"/>
    </source>
</evidence>
<comment type="caution">
    <text evidence="13 14">Lacks conserved residue(s) required for the propagation of feature annotation.</text>
</comment>
<keyword evidence="15" id="KW-0732">Signal</keyword>
<dbReference type="Pfam" id="PF00876">
    <property type="entry name" value="Innexin"/>
    <property type="match status" value="1"/>
</dbReference>
<dbReference type="GO" id="GO:0005886">
    <property type="term" value="C:plasma membrane"/>
    <property type="evidence" value="ECO:0007669"/>
    <property type="project" value="UniProtKB-SubCell"/>
</dbReference>
<keyword evidence="7" id="KW-0965">Cell junction</keyword>
<organism evidence="17 18">
    <name type="scientific">Odynerus spinipes</name>
    <dbReference type="NCBI Taxonomy" id="1348599"/>
    <lineage>
        <taxon>Eukaryota</taxon>
        <taxon>Metazoa</taxon>
        <taxon>Ecdysozoa</taxon>
        <taxon>Arthropoda</taxon>
        <taxon>Hexapoda</taxon>
        <taxon>Insecta</taxon>
        <taxon>Pterygota</taxon>
        <taxon>Neoptera</taxon>
        <taxon>Endopterygota</taxon>
        <taxon>Hymenoptera</taxon>
        <taxon>Apocrita</taxon>
        <taxon>Aculeata</taxon>
        <taxon>Vespoidea</taxon>
        <taxon>Vespidae</taxon>
        <taxon>Eumeninae</taxon>
        <taxon>Odynerus</taxon>
    </lineage>
</organism>
<feature type="signal peptide" evidence="15">
    <location>
        <begin position="1"/>
        <end position="28"/>
    </location>
</feature>
<evidence type="ECO:0000259" key="16">
    <source>
        <dbReference type="PROSITE" id="PS01180"/>
    </source>
</evidence>
<feature type="transmembrane region" description="Helical" evidence="14">
    <location>
        <begin position="864"/>
        <end position="889"/>
    </location>
</feature>
<evidence type="ECO:0000256" key="3">
    <source>
        <dbReference type="ARBA" id="ARBA00022448"/>
    </source>
</evidence>
<dbReference type="InterPro" id="IPR035914">
    <property type="entry name" value="Sperma_CUB_dom_sf"/>
</dbReference>
<feature type="domain" description="CUB" evidence="16">
    <location>
        <begin position="636"/>
        <end position="767"/>
    </location>
</feature>
<dbReference type="Gene3D" id="2.60.120.290">
    <property type="entry name" value="Spermadhesin, CUB domain"/>
    <property type="match status" value="4"/>
</dbReference>
<comment type="function">
    <text evidence="14">Structural component of the gap junctions.</text>
</comment>
<dbReference type="PANTHER" id="PTHR47537:SF1">
    <property type="entry name" value="CUB DOMAIN-CONTAINING PROTEIN"/>
    <property type="match status" value="1"/>
</dbReference>
<keyword evidence="6" id="KW-0303">Gap junction</keyword>
<dbReference type="GO" id="GO:0034220">
    <property type="term" value="P:monoatomic ion transmembrane transport"/>
    <property type="evidence" value="ECO:0007669"/>
    <property type="project" value="UniProtKB-KW"/>
</dbReference>
<dbReference type="AlphaFoldDB" id="A0AAD9RGG6"/>
<accession>A0AAD9RGG6</accession>
<feature type="transmembrane region" description="Helical" evidence="14">
    <location>
        <begin position="1033"/>
        <end position="1054"/>
    </location>
</feature>
<dbReference type="PANTHER" id="PTHR47537">
    <property type="entry name" value="CUBILIN"/>
    <property type="match status" value="1"/>
</dbReference>
<reference evidence="17" key="1">
    <citation type="submission" date="2021-08" db="EMBL/GenBank/DDBJ databases">
        <authorList>
            <person name="Misof B."/>
            <person name="Oliver O."/>
            <person name="Podsiadlowski L."/>
            <person name="Donath A."/>
            <person name="Peters R."/>
            <person name="Mayer C."/>
            <person name="Rust J."/>
            <person name="Gunkel S."/>
            <person name="Lesny P."/>
            <person name="Martin S."/>
            <person name="Oeyen J.P."/>
            <person name="Petersen M."/>
            <person name="Panagiotis P."/>
            <person name="Wilbrandt J."/>
            <person name="Tanja T."/>
        </authorList>
    </citation>
    <scope>NUCLEOTIDE SEQUENCE</scope>
    <source>
        <strain evidence="17">GBR_01_08_01A</strain>
        <tissue evidence="17">Thorax + abdomen</tissue>
    </source>
</reference>
<dbReference type="GO" id="GO:0005921">
    <property type="term" value="C:gap junction"/>
    <property type="evidence" value="ECO:0007669"/>
    <property type="project" value="UniProtKB-SubCell"/>
</dbReference>
<evidence type="ECO:0000256" key="12">
    <source>
        <dbReference type="ARBA" id="ARBA00023303"/>
    </source>
</evidence>
<dbReference type="Pfam" id="PF00431">
    <property type="entry name" value="CUB"/>
    <property type="match status" value="1"/>
</dbReference>
<reference evidence="17" key="2">
    <citation type="journal article" date="2023" name="Commun. Biol.">
        <title>Intrasexual cuticular hydrocarbon dimorphism in a wasp sheds light on hydrocarbon biosynthesis genes in Hymenoptera.</title>
        <authorList>
            <person name="Moris V.C."/>
            <person name="Podsiadlowski L."/>
            <person name="Martin S."/>
            <person name="Oeyen J.P."/>
            <person name="Donath A."/>
            <person name="Petersen M."/>
            <person name="Wilbrandt J."/>
            <person name="Misof B."/>
            <person name="Liedtke D."/>
            <person name="Thamm M."/>
            <person name="Scheiner R."/>
            <person name="Schmitt T."/>
            <person name="Niehuis O."/>
        </authorList>
    </citation>
    <scope>NUCLEOTIDE SEQUENCE</scope>
    <source>
        <strain evidence="17">GBR_01_08_01A</strain>
    </source>
</reference>
<evidence type="ECO:0000256" key="13">
    <source>
        <dbReference type="PROSITE-ProRule" id="PRU00059"/>
    </source>
</evidence>
<sequence length="1055" mass="118650">MTATVLSRNWGWGLFVLVFLVLATPSPAAVRRADRGHCNKTVEVYEDVSSPAVTAANMGKPLSCWYRFRPFRGAPRDWILRVRFKKFKVGILENATTCSGGYLQIIDGNTKTQVSNRKDPGVYCGESEQPQTFISETSFVRVIFHAENFTDQTYFSFDSRAEQPLDVYLRYGQHPELYPNRRGEIVPGSYCERIFKDCRLQTCYVQSPAFPGIYPRALHCKYRLNTRLPFIKLYIENEEFNIDGQRCENIMTCPMRPISSGSEHCPYDYIRVFDGKDENSPVIGTFCGMGKFPYSIIGTSEDLYVEFVSSPAGPLLNTGFHFNVGNWPGHVETAGVKNGSCDWLLNSESLVNGNEGIFLSVAHWYPPHTSCTYLLRGRPGEIARLYFPSFRVNRIESPIKPYDGDCGESLTLYDADWPDDARIIKTFCDTFSKPMEKHDFVSTSNALFVRFESKTGSYSGSSLYYWAHYDFFNATRFGEPVPGTECDEKFTSWRARTGRLRSPLNTLIYKRPGNPPVDLSCTYTFLTDKRLYARVILTIESVSFKERSSGRCGHCWDSRVDRLIIREPGPDGVKGTCMCRRDDDDGATTPPIRVVSRGERLDLKFLIDGVRAAANYFKQSSPIFEANYEFAHSPLCGPAILPATTDGEIEFPHYEALGYVAPPRSIKCIWELRVNHERDLWLHFDKIKFASRSCEDGKLEIFLPISSDPFLGICGENVSYVREMPIISASQILPNDRDDTEYPNVVIQFTGTMAPARAAFKIAWTELYHLPRDGSGGLNTQKLDEECGFRCPGDAGCIPARLVCNGVVNCPSSSSTLVVTPFNNNTRPEPDDESIESCAGPLGSNGGSVVGPAGWAGAGLGAGLAILLAIACLIAVCFILGLQAILFYVPRALWGIWERDTVALLARDLSSSFVRDVWTEDRKRQLVDYFIEGDLRTHNFYALRFVLCEFLNFLNAIGQLYLLDLIFEGEFGRYGAAVIAFIKEKQSSDKIDPMTRLFPKVTKCTMHTFGSAGSTQIHDALCVLSLNVMNEKVFFFLWFWLVFLAIAGFFALLYR</sequence>
<feature type="domain" description="CUB" evidence="16">
    <location>
        <begin position="38"/>
        <end position="162"/>
    </location>
</feature>
<comment type="subcellular location">
    <subcellularLocation>
        <location evidence="1">Cell junction</location>
        <location evidence="1">Gap junction</location>
    </subcellularLocation>
    <subcellularLocation>
        <location evidence="2 14">Cell membrane</location>
        <topology evidence="2 14">Multi-pass membrane protein</topology>
    </subcellularLocation>
</comment>
<dbReference type="InterPro" id="IPR053207">
    <property type="entry name" value="Non-NMDA_GluR_Accessory"/>
</dbReference>
<feature type="chain" id="PRO_5041957727" description="Innexin" evidence="15">
    <location>
        <begin position="29"/>
        <end position="1055"/>
    </location>
</feature>
<evidence type="ECO:0000256" key="14">
    <source>
        <dbReference type="RuleBase" id="RU010713"/>
    </source>
</evidence>
<evidence type="ECO:0000313" key="17">
    <source>
        <dbReference type="EMBL" id="KAK2579208.1"/>
    </source>
</evidence>
<keyword evidence="12 14" id="KW-0407">Ion channel</keyword>
<evidence type="ECO:0000256" key="4">
    <source>
        <dbReference type="ARBA" id="ARBA00022475"/>
    </source>
</evidence>
<evidence type="ECO:0000256" key="11">
    <source>
        <dbReference type="ARBA" id="ARBA00023157"/>
    </source>
</evidence>
<dbReference type="SMART" id="SM00042">
    <property type="entry name" value="CUB"/>
    <property type="match status" value="2"/>
</dbReference>
<evidence type="ECO:0000256" key="15">
    <source>
        <dbReference type="SAM" id="SignalP"/>
    </source>
</evidence>
<dbReference type="InterPro" id="IPR000990">
    <property type="entry name" value="Innexin"/>
</dbReference>
<gene>
    <name evidence="14" type="primary">inx</name>
    <name evidence="17" type="ORF">KPH14_008180</name>
</gene>
<dbReference type="SUPFAM" id="SSF49854">
    <property type="entry name" value="Spermadhesin, CUB domain"/>
    <property type="match status" value="3"/>
</dbReference>
<dbReference type="InterPro" id="IPR000859">
    <property type="entry name" value="CUB_dom"/>
</dbReference>
<feature type="domain" description="CUB" evidence="16">
    <location>
        <begin position="191"/>
        <end position="327"/>
    </location>
</feature>